<accession>A0A7G7VLD7</accession>
<dbReference type="GO" id="GO:0005886">
    <property type="term" value="C:plasma membrane"/>
    <property type="evidence" value="ECO:0007669"/>
    <property type="project" value="TreeGrafter"/>
</dbReference>
<dbReference type="RefSeq" id="WP_185980849.1">
    <property type="nucleotide sequence ID" value="NZ_CP060204.1"/>
</dbReference>
<dbReference type="PANTHER" id="PTHR34980:SF3">
    <property type="entry name" value="BLR8105 PROTEIN"/>
    <property type="match status" value="1"/>
</dbReference>
<feature type="transmembrane region" description="Helical" evidence="2">
    <location>
        <begin position="24"/>
        <end position="48"/>
    </location>
</feature>
<protein>
    <submittedName>
        <fullName evidence="3">DUF805 domain-containing protein</fullName>
    </submittedName>
</protein>
<dbReference type="KEGG" id="stim:H1B31_02970"/>
<organism evidence="3 4">
    <name type="scientific">Selenomonas timonae</name>
    <dbReference type="NCBI Taxonomy" id="2754044"/>
    <lineage>
        <taxon>Bacteria</taxon>
        <taxon>Bacillati</taxon>
        <taxon>Bacillota</taxon>
        <taxon>Negativicutes</taxon>
        <taxon>Selenomonadales</taxon>
        <taxon>Selenomonadaceae</taxon>
        <taxon>Selenomonas</taxon>
    </lineage>
</organism>
<evidence type="ECO:0000256" key="1">
    <source>
        <dbReference type="SAM" id="MobiDB-lite"/>
    </source>
</evidence>
<gene>
    <name evidence="3" type="ORF">H1B31_02970</name>
</gene>
<dbReference type="AlphaFoldDB" id="A0A7G7VLD7"/>
<evidence type="ECO:0000313" key="4">
    <source>
        <dbReference type="Proteomes" id="UP000515480"/>
    </source>
</evidence>
<evidence type="ECO:0000256" key="2">
    <source>
        <dbReference type="SAM" id="Phobius"/>
    </source>
</evidence>
<dbReference type="EMBL" id="CP060204">
    <property type="protein sequence ID" value="QNH54930.1"/>
    <property type="molecule type" value="Genomic_DNA"/>
</dbReference>
<feature type="region of interest" description="Disordered" evidence="1">
    <location>
        <begin position="135"/>
        <end position="169"/>
    </location>
</feature>
<name>A0A7G7VLD7_9FIRM</name>
<dbReference type="PANTHER" id="PTHR34980">
    <property type="entry name" value="INNER MEMBRANE PROTEIN-RELATED-RELATED"/>
    <property type="match status" value="1"/>
</dbReference>
<sequence length="169" mass="18472">MHQIDTGIKENFFQWKGRLNRKRYLNRTIVIFLAGLAIYILMALLALLVGGDPAHPDETAAMGVVGFFTLLRIPLTVASFMLMIRRLHDVGLSGYFCLAAFVPFVNLGLVLYLFFKQGTVGDNAYGPDPLGGAVGAAAPSTPQRPENPYARATYGDTPTDIAPPRDQKD</sequence>
<keyword evidence="2" id="KW-0472">Membrane</keyword>
<dbReference type="InterPro" id="IPR008523">
    <property type="entry name" value="DUF805"/>
</dbReference>
<reference evidence="3 4" key="1">
    <citation type="submission" date="2020-07" db="EMBL/GenBank/DDBJ databases">
        <title>Complete genome and description of Selenomonas timonensis sp. nov., a new bacterium isolated from a gingivitis subject.</title>
        <authorList>
            <person name="Antezack A."/>
        </authorList>
    </citation>
    <scope>NUCLEOTIDE SEQUENCE [LARGE SCALE GENOMIC DNA]</scope>
    <source>
        <strain evidence="3 4">Marseille-Q3039</strain>
    </source>
</reference>
<feature type="transmembrane region" description="Helical" evidence="2">
    <location>
        <begin position="60"/>
        <end position="83"/>
    </location>
</feature>
<proteinExistence type="predicted"/>
<dbReference type="Proteomes" id="UP000515480">
    <property type="component" value="Chromosome"/>
</dbReference>
<dbReference type="Pfam" id="PF05656">
    <property type="entry name" value="DUF805"/>
    <property type="match status" value="1"/>
</dbReference>
<keyword evidence="2" id="KW-0812">Transmembrane</keyword>
<keyword evidence="2" id="KW-1133">Transmembrane helix</keyword>
<feature type="transmembrane region" description="Helical" evidence="2">
    <location>
        <begin position="95"/>
        <end position="115"/>
    </location>
</feature>
<keyword evidence="4" id="KW-1185">Reference proteome</keyword>
<evidence type="ECO:0000313" key="3">
    <source>
        <dbReference type="EMBL" id="QNH54930.1"/>
    </source>
</evidence>